<comment type="caution">
    <text evidence="2">The sequence shown here is derived from an EMBL/GenBank/DDBJ whole genome shotgun (WGS) entry which is preliminary data.</text>
</comment>
<sequence>MSITPRDSPRERTEWKDLPAASVRDKPERSLLIPEHEQDEVLEALRCVTPRQVSSIEEAASSLHSDPVHCSLAH</sequence>
<keyword evidence="3" id="KW-1185">Reference proteome</keyword>
<dbReference type="Proteomes" id="UP001221898">
    <property type="component" value="Unassembled WGS sequence"/>
</dbReference>
<evidence type="ECO:0000313" key="3">
    <source>
        <dbReference type="Proteomes" id="UP001221898"/>
    </source>
</evidence>
<dbReference type="EMBL" id="JAINUG010000096">
    <property type="protein sequence ID" value="KAJ8397607.1"/>
    <property type="molecule type" value="Genomic_DNA"/>
</dbReference>
<evidence type="ECO:0000313" key="2">
    <source>
        <dbReference type="EMBL" id="KAJ8397607.1"/>
    </source>
</evidence>
<feature type="region of interest" description="Disordered" evidence="1">
    <location>
        <begin position="1"/>
        <end position="26"/>
    </location>
</feature>
<accession>A0AAD7S7W3</accession>
<protein>
    <submittedName>
        <fullName evidence="2">Uncharacterized protein</fullName>
    </submittedName>
</protein>
<name>A0AAD7S7W3_9TELE</name>
<organism evidence="2 3">
    <name type="scientific">Aldrovandia affinis</name>
    <dbReference type="NCBI Taxonomy" id="143900"/>
    <lineage>
        <taxon>Eukaryota</taxon>
        <taxon>Metazoa</taxon>
        <taxon>Chordata</taxon>
        <taxon>Craniata</taxon>
        <taxon>Vertebrata</taxon>
        <taxon>Euteleostomi</taxon>
        <taxon>Actinopterygii</taxon>
        <taxon>Neopterygii</taxon>
        <taxon>Teleostei</taxon>
        <taxon>Notacanthiformes</taxon>
        <taxon>Halosauridae</taxon>
        <taxon>Aldrovandia</taxon>
    </lineage>
</organism>
<proteinExistence type="predicted"/>
<feature type="compositionally biased region" description="Basic and acidic residues" evidence="1">
    <location>
        <begin position="7"/>
        <end position="26"/>
    </location>
</feature>
<gene>
    <name evidence="2" type="ORF">AAFF_G00436060</name>
</gene>
<dbReference type="AlphaFoldDB" id="A0AAD7S7W3"/>
<reference evidence="2" key="1">
    <citation type="journal article" date="2023" name="Science">
        <title>Genome structures resolve the early diversification of teleost fishes.</title>
        <authorList>
            <person name="Parey E."/>
            <person name="Louis A."/>
            <person name="Montfort J."/>
            <person name="Bouchez O."/>
            <person name="Roques C."/>
            <person name="Iampietro C."/>
            <person name="Lluch J."/>
            <person name="Castinel A."/>
            <person name="Donnadieu C."/>
            <person name="Desvignes T."/>
            <person name="Floi Bucao C."/>
            <person name="Jouanno E."/>
            <person name="Wen M."/>
            <person name="Mejri S."/>
            <person name="Dirks R."/>
            <person name="Jansen H."/>
            <person name="Henkel C."/>
            <person name="Chen W.J."/>
            <person name="Zahm M."/>
            <person name="Cabau C."/>
            <person name="Klopp C."/>
            <person name="Thompson A.W."/>
            <person name="Robinson-Rechavi M."/>
            <person name="Braasch I."/>
            <person name="Lecointre G."/>
            <person name="Bobe J."/>
            <person name="Postlethwait J.H."/>
            <person name="Berthelot C."/>
            <person name="Roest Crollius H."/>
            <person name="Guiguen Y."/>
        </authorList>
    </citation>
    <scope>NUCLEOTIDE SEQUENCE</scope>
    <source>
        <strain evidence="2">NC1722</strain>
    </source>
</reference>
<evidence type="ECO:0000256" key="1">
    <source>
        <dbReference type="SAM" id="MobiDB-lite"/>
    </source>
</evidence>